<protein>
    <submittedName>
        <fullName evidence="2">NIPSNAP family protein</fullName>
    </submittedName>
</protein>
<dbReference type="InterPro" id="IPR012577">
    <property type="entry name" value="NIPSNAP"/>
</dbReference>
<comment type="caution">
    <text evidence="2">The sequence shown here is derived from an EMBL/GenBank/DDBJ whole genome shotgun (WGS) entry which is preliminary data.</text>
</comment>
<dbReference type="AlphaFoldDB" id="A0A9Q3WPM9"/>
<evidence type="ECO:0000259" key="1">
    <source>
        <dbReference type="Pfam" id="PF07978"/>
    </source>
</evidence>
<feature type="domain" description="NIPSNAP" evidence="1">
    <location>
        <begin position="5"/>
        <end position="100"/>
    </location>
</feature>
<proteinExistence type="predicted"/>
<name>A0A9Q3WPM9_9RHOB</name>
<dbReference type="RefSeq" id="WP_234221321.1">
    <property type="nucleotide sequence ID" value="NZ_JAGQAF010000012.1"/>
</dbReference>
<organism evidence="2 3">
    <name type="scientific">Ruegeria pomeroyi</name>
    <dbReference type="NCBI Taxonomy" id="89184"/>
    <lineage>
        <taxon>Bacteria</taxon>
        <taxon>Pseudomonadati</taxon>
        <taxon>Pseudomonadota</taxon>
        <taxon>Alphaproteobacteria</taxon>
        <taxon>Rhodobacterales</taxon>
        <taxon>Roseobacteraceae</taxon>
        <taxon>Ruegeria</taxon>
    </lineage>
</organism>
<dbReference type="Pfam" id="PF07978">
    <property type="entry name" value="NIPSNAP"/>
    <property type="match status" value="1"/>
</dbReference>
<sequence>MLTCIIRYHIDPTKRAQFERYARTWGQAIPRCGADLIGYYAPHEGSSTLAYGIYNIPSLAEYEAYRARLAADPLGRQNYDFAQTEKLILREDRTWLKRVSTPHGEPT</sequence>
<evidence type="ECO:0000313" key="3">
    <source>
        <dbReference type="Proteomes" id="UP000813672"/>
    </source>
</evidence>
<accession>A0A9Q3WPM9</accession>
<evidence type="ECO:0000313" key="2">
    <source>
        <dbReference type="EMBL" id="MCE8539333.1"/>
    </source>
</evidence>
<dbReference type="InterPro" id="IPR011008">
    <property type="entry name" value="Dimeric_a/b-barrel"/>
</dbReference>
<dbReference type="SUPFAM" id="SSF54909">
    <property type="entry name" value="Dimeric alpha+beta barrel"/>
    <property type="match status" value="1"/>
</dbReference>
<gene>
    <name evidence="2" type="ORF">KBY27_17895</name>
</gene>
<dbReference type="EMBL" id="JAGQAF010000012">
    <property type="protein sequence ID" value="MCE8539333.1"/>
    <property type="molecule type" value="Genomic_DNA"/>
</dbReference>
<dbReference type="Gene3D" id="3.30.70.100">
    <property type="match status" value="1"/>
</dbReference>
<reference evidence="2" key="1">
    <citation type="journal article" date="2021" name="Environ. Microbiol.">
        <title>Cryptic niche differentiation of novel sediment ecotypes of Rugeria pomeroyi correlates with nitrate respiration.</title>
        <authorList>
            <person name="Lin X."/>
            <person name="McNichol J."/>
            <person name="Chu X."/>
            <person name="Qian Y."/>
            <person name="Luo H."/>
        </authorList>
    </citation>
    <scope>NUCLEOTIDE SEQUENCE</scope>
    <source>
        <strain evidence="2">SZCCDBB064</strain>
    </source>
</reference>
<dbReference type="Proteomes" id="UP000813672">
    <property type="component" value="Unassembled WGS sequence"/>
</dbReference>